<dbReference type="Proteomes" id="UP000009011">
    <property type="component" value="Chromosome"/>
</dbReference>
<dbReference type="AlphaFoldDB" id="I6YUM6"/>
<dbReference type="EMBL" id="CP003557">
    <property type="protein sequence ID" value="AFN74267.1"/>
    <property type="molecule type" value="Genomic_DNA"/>
</dbReference>
<keyword evidence="2" id="KW-1185">Reference proteome</keyword>
<evidence type="ECO:0000313" key="2">
    <source>
        <dbReference type="Proteomes" id="UP000009011"/>
    </source>
</evidence>
<name>I6YUM6_MELRP</name>
<proteinExistence type="predicted"/>
<dbReference type="STRING" id="1191523.MROS_1027"/>
<gene>
    <name evidence="1" type="ordered locus">MROS_1027</name>
</gene>
<accession>I6YUM6</accession>
<sequence length="102" mass="11827">MNVESRNKAALETIKFMREKKINKVLWDIRNAKLDYTLIGSHMIVTNLDKLGVTEKERIAVLDALDKEQHEHSKNVALNRGIFNLSYFSRLDEALKWLISGK</sequence>
<reference evidence="1 2" key="1">
    <citation type="journal article" date="2013" name="PLoS ONE">
        <title>Genomic analysis of Melioribacter roseus, facultatively anaerobic organotrophic bacterium representing a novel deep lineage within Bacteriodetes/Chlorobi group.</title>
        <authorList>
            <person name="Kadnikov V.V."/>
            <person name="Mardanov A.V."/>
            <person name="Podosokorskaya O.A."/>
            <person name="Gavrilov S.N."/>
            <person name="Kublanov I.V."/>
            <person name="Beletsky A.V."/>
            <person name="Bonch-Osmolovskaya E.A."/>
            <person name="Ravin N.V."/>
        </authorList>
    </citation>
    <scope>NUCLEOTIDE SEQUENCE [LARGE SCALE GENOMIC DNA]</scope>
    <source>
        <strain evidence="2">JCM 17771 / P3M-2</strain>
    </source>
</reference>
<dbReference type="KEGG" id="mro:MROS_1027"/>
<evidence type="ECO:0000313" key="1">
    <source>
        <dbReference type="EMBL" id="AFN74267.1"/>
    </source>
</evidence>
<dbReference type="RefSeq" id="WP_014855703.1">
    <property type="nucleotide sequence ID" value="NC_018178.1"/>
</dbReference>
<organism evidence="1 2">
    <name type="scientific">Melioribacter roseus (strain DSM 23840 / JCM 17771 / VKM B-2668 / P3M-2)</name>
    <dbReference type="NCBI Taxonomy" id="1191523"/>
    <lineage>
        <taxon>Bacteria</taxon>
        <taxon>Pseudomonadati</taxon>
        <taxon>Ignavibacteriota</taxon>
        <taxon>Ignavibacteria</taxon>
        <taxon>Ignavibacteriales</taxon>
        <taxon>Melioribacteraceae</taxon>
        <taxon>Melioribacter</taxon>
    </lineage>
</organism>
<dbReference type="HOGENOM" id="CLU_2274008_0_0_10"/>
<protein>
    <submittedName>
        <fullName evidence="1">Uncharacterized protein</fullName>
    </submittedName>
</protein>